<dbReference type="SUPFAM" id="SSF54001">
    <property type="entry name" value="Cysteine proteinases"/>
    <property type="match status" value="1"/>
</dbReference>
<reference evidence="6" key="1">
    <citation type="journal article" date="2021" name="PeerJ">
        <title>Extensive microbial diversity within the chicken gut microbiome revealed by metagenomics and culture.</title>
        <authorList>
            <person name="Gilroy R."/>
            <person name="Ravi A."/>
            <person name="Getino M."/>
            <person name="Pursley I."/>
            <person name="Horton D.L."/>
            <person name="Alikhan N.F."/>
            <person name="Baker D."/>
            <person name="Gharbi K."/>
            <person name="Hall N."/>
            <person name="Watson M."/>
            <person name="Adriaenssens E.M."/>
            <person name="Foster-Nyarko E."/>
            <person name="Jarju S."/>
            <person name="Secka A."/>
            <person name="Antonio M."/>
            <person name="Oren A."/>
            <person name="Chaudhuri R.R."/>
            <person name="La Ragione R."/>
            <person name="Hildebrand F."/>
            <person name="Pallen M.J."/>
        </authorList>
    </citation>
    <scope>NUCLEOTIDE SEQUENCE</scope>
    <source>
        <strain evidence="6">1282</strain>
    </source>
</reference>
<evidence type="ECO:0000256" key="3">
    <source>
        <dbReference type="ARBA" id="ARBA00022807"/>
    </source>
</evidence>
<keyword evidence="3 4" id="KW-0788">Thiol protease</keyword>
<dbReference type="Pfam" id="PF03051">
    <property type="entry name" value="Peptidase_C1_2"/>
    <property type="match status" value="1"/>
</dbReference>
<evidence type="ECO:0000313" key="7">
    <source>
        <dbReference type="Proteomes" id="UP000823915"/>
    </source>
</evidence>
<dbReference type="EMBL" id="DXDU01000068">
    <property type="protein sequence ID" value="HIY26370.1"/>
    <property type="molecule type" value="Genomic_DNA"/>
</dbReference>
<feature type="active site" evidence="5">
    <location>
        <position position="364"/>
    </location>
</feature>
<dbReference type="PANTHER" id="PTHR10363">
    <property type="entry name" value="BLEOMYCIN HYDROLASE"/>
    <property type="match status" value="1"/>
</dbReference>
<dbReference type="AlphaFoldDB" id="A0A9D1YCI1"/>
<name>A0A9D1YCI1_9FIRM</name>
<dbReference type="GO" id="GO:0006508">
    <property type="term" value="P:proteolysis"/>
    <property type="evidence" value="ECO:0007669"/>
    <property type="project" value="UniProtKB-KW"/>
</dbReference>
<dbReference type="Proteomes" id="UP000823915">
    <property type="component" value="Unassembled WGS sequence"/>
</dbReference>
<dbReference type="PROSITE" id="PS00139">
    <property type="entry name" value="THIOL_PROTEASE_CYS"/>
    <property type="match status" value="1"/>
</dbReference>
<dbReference type="CDD" id="cd00585">
    <property type="entry name" value="Peptidase_C1B"/>
    <property type="match status" value="1"/>
</dbReference>
<evidence type="ECO:0000256" key="1">
    <source>
        <dbReference type="ARBA" id="ARBA00022670"/>
    </source>
</evidence>
<evidence type="ECO:0000256" key="4">
    <source>
        <dbReference type="PIRNR" id="PIRNR005700"/>
    </source>
</evidence>
<dbReference type="InterPro" id="IPR038765">
    <property type="entry name" value="Papain-like_cys_pep_sf"/>
</dbReference>
<gene>
    <name evidence="6" type="ORF">H9838_04250</name>
</gene>
<keyword evidence="4" id="KW-0031">Aminopeptidase</keyword>
<keyword evidence="2 4" id="KW-0378">Hydrolase</keyword>
<reference evidence="6" key="2">
    <citation type="submission" date="2021-04" db="EMBL/GenBank/DDBJ databases">
        <authorList>
            <person name="Gilroy R."/>
        </authorList>
    </citation>
    <scope>NUCLEOTIDE SEQUENCE</scope>
    <source>
        <strain evidence="6">1282</strain>
    </source>
</reference>
<evidence type="ECO:0000256" key="5">
    <source>
        <dbReference type="PIRSR" id="PIRSR005700-1"/>
    </source>
</evidence>
<protein>
    <recommendedName>
        <fullName evidence="4">Aminopeptidase</fullName>
    </recommendedName>
</protein>
<dbReference type="InterPro" id="IPR004134">
    <property type="entry name" value="Peptidase_C1B"/>
</dbReference>
<dbReference type="GO" id="GO:0009636">
    <property type="term" value="P:response to toxic substance"/>
    <property type="evidence" value="ECO:0007669"/>
    <property type="project" value="TreeGrafter"/>
</dbReference>
<dbReference type="GO" id="GO:0043418">
    <property type="term" value="P:homocysteine catabolic process"/>
    <property type="evidence" value="ECO:0007669"/>
    <property type="project" value="TreeGrafter"/>
</dbReference>
<organism evidence="6 7">
    <name type="scientific">Candidatus Acutalibacter pullistercoris</name>
    <dbReference type="NCBI Taxonomy" id="2838418"/>
    <lineage>
        <taxon>Bacteria</taxon>
        <taxon>Bacillati</taxon>
        <taxon>Bacillota</taxon>
        <taxon>Clostridia</taxon>
        <taxon>Eubacteriales</taxon>
        <taxon>Acutalibacteraceae</taxon>
        <taxon>Acutalibacter</taxon>
    </lineage>
</organism>
<dbReference type="InterPro" id="IPR000169">
    <property type="entry name" value="Pept_cys_AS"/>
</dbReference>
<comment type="caution">
    <text evidence="6">The sequence shown here is derived from an EMBL/GenBank/DDBJ whole genome shotgun (WGS) entry which is preliminary data.</text>
</comment>
<dbReference type="GO" id="GO:0070005">
    <property type="term" value="F:cysteine-type aminopeptidase activity"/>
    <property type="evidence" value="ECO:0007669"/>
    <property type="project" value="InterPro"/>
</dbReference>
<dbReference type="PANTHER" id="PTHR10363:SF2">
    <property type="entry name" value="BLEOMYCIN HYDROLASE"/>
    <property type="match status" value="1"/>
</dbReference>
<feature type="active site" evidence="5">
    <location>
        <position position="70"/>
    </location>
</feature>
<dbReference type="GO" id="GO:0005737">
    <property type="term" value="C:cytoplasm"/>
    <property type="evidence" value="ECO:0007669"/>
    <property type="project" value="TreeGrafter"/>
</dbReference>
<keyword evidence="1 4" id="KW-0645">Protease</keyword>
<comment type="similarity">
    <text evidence="4">Belongs to the peptidase C1 family.</text>
</comment>
<sequence length="444" mass="50799">MEKNLTLEQLERFEQAFDRDPAKRVAMRAVTANGVVKSAADPEAVWKDRHQFSVSLEQGKITNQKQSGRCWMFAALNTMRFAVMKKLDLETFELSQNYTLFYDKLEKSNYFLESVLETLDQPVNGRLVSYLLSAPLNDGGQWDMFVNLIEKYGVAPKDAMPETACSSATREINNYLTKKLREFACQLRTGFEAGQSPEELRGRKEEMLQTIYHMLCIALGKPPRTFTFEVRNKNKAFFREEGLTGTDFFQKYVGWDLSQYVSLINAPTKDKPYHKTYTVKFLGNVKEGRPVKYLNLPVEDLKAAAIRQLQDGQPVWFGCDVGQFSLREGGVLDQDALRADELFGTSFGMNKAQRLDYGESLMTHAMVFQGVNLDENGKPDRWRVENSWGPDAGNGGYYVMSDKWFSEFTYQVVVDKKYLTEEQREELDQAPIALEPWDPMGSLA</sequence>
<evidence type="ECO:0000256" key="2">
    <source>
        <dbReference type="ARBA" id="ARBA00022801"/>
    </source>
</evidence>
<evidence type="ECO:0000313" key="6">
    <source>
        <dbReference type="EMBL" id="HIY26370.1"/>
    </source>
</evidence>
<dbReference type="PIRSF" id="PIRSF005700">
    <property type="entry name" value="PepC"/>
    <property type="match status" value="1"/>
</dbReference>
<proteinExistence type="inferred from homology"/>
<feature type="active site" evidence="5">
    <location>
        <position position="386"/>
    </location>
</feature>
<accession>A0A9D1YCI1</accession>
<dbReference type="Gene3D" id="3.90.70.10">
    <property type="entry name" value="Cysteine proteinases"/>
    <property type="match status" value="1"/>
</dbReference>